<keyword evidence="3" id="KW-1185">Reference proteome</keyword>
<dbReference type="Proteomes" id="UP000568106">
    <property type="component" value="Unassembled WGS sequence"/>
</dbReference>
<feature type="transmembrane region" description="Helical" evidence="1">
    <location>
        <begin position="204"/>
        <end position="224"/>
    </location>
</feature>
<comment type="caution">
    <text evidence="2">The sequence shown here is derived from an EMBL/GenBank/DDBJ whole genome shotgun (WGS) entry which is preliminary data.</text>
</comment>
<feature type="transmembrane region" description="Helical" evidence="1">
    <location>
        <begin position="174"/>
        <end position="192"/>
    </location>
</feature>
<name>A0A7W8MRL2_9BACT</name>
<dbReference type="Pfam" id="PF14023">
    <property type="entry name" value="Bestrophin-like"/>
    <property type="match status" value="1"/>
</dbReference>
<evidence type="ECO:0000313" key="3">
    <source>
        <dbReference type="Proteomes" id="UP000568106"/>
    </source>
</evidence>
<protein>
    <submittedName>
        <fullName evidence="2">Membrane protein YfcA</fullName>
    </submittedName>
</protein>
<feature type="transmembrane region" description="Helical" evidence="1">
    <location>
        <begin position="7"/>
        <end position="25"/>
    </location>
</feature>
<dbReference type="AlphaFoldDB" id="A0A7W8MRL2"/>
<feature type="transmembrane region" description="Helical" evidence="1">
    <location>
        <begin position="45"/>
        <end position="64"/>
    </location>
</feature>
<evidence type="ECO:0000256" key="1">
    <source>
        <dbReference type="SAM" id="Phobius"/>
    </source>
</evidence>
<proteinExistence type="predicted"/>
<evidence type="ECO:0000313" key="2">
    <source>
        <dbReference type="EMBL" id="MBB5316319.1"/>
    </source>
</evidence>
<sequence>MLSYVQSSLLVVLAMLVSVAMVLVLNRAWPIPNRKLINDVTGWQLGILGTTYGVILGFMLYTVWIDFRAAEVNAAQEASSLLTVTRVASALPAAEREAFRALGLKYADAVVHQEWPAMQRQQESRAGEVIEVDMWKLLAALKDDAGAANSVDHLTRVLSELSERRSLREEQLRVRLPVVLWILLLAGGGATVGSSCLLGNDNKWLHYCQVLALTFVVAVTLTAIADLARPFEGSVSVSPIAFERAQTIMQLDAAR</sequence>
<organism evidence="2 3">
    <name type="scientific">Tunturiibacter empetritectus</name>
    <dbReference type="NCBI Taxonomy" id="3069691"/>
    <lineage>
        <taxon>Bacteria</taxon>
        <taxon>Pseudomonadati</taxon>
        <taxon>Acidobacteriota</taxon>
        <taxon>Terriglobia</taxon>
        <taxon>Terriglobales</taxon>
        <taxon>Acidobacteriaceae</taxon>
        <taxon>Tunturiibacter</taxon>
    </lineage>
</organism>
<gene>
    <name evidence="2" type="ORF">HDF09_000969</name>
</gene>
<accession>A0A7W8MRL2</accession>
<keyword evidence="1" id="KW-0472">Membrane</keyword>
<dbReference type="InterPro" id="IPR025333">
    <property type="entry name" value="DUF4239"/>
</dbReference>
<dbReference type="EMBL" id="JACHDY010000001">
    <property type="protein sequence ID" value="MBB5316319.1"/>
    <property type="molecule type" value="Genomic_DNA"/>
</dbReference>
<keyword evidence="1" id="KW-0812">Transmembrane</keyword>
<reference evidence="2" key="1">
    <citation type="submission" date="2020-08" db="EMBL/GenBank/DDBJ databases">
        <title>Genomic Encyclopedia of Type Strains, Phase IV (KMG-V): Genome sequencing to study the core and pangenomes of soil and plant-associated prokaryotes.</title>
        <authorList>
            <person name="Whitman W."/>
        </authorList>
    </citation>
    <scope>NUCLEOTIDE SEQUENCE [LARGE SCALE GENOMIC DNA]</scope>
    <source>
        <strain evidence="2">M8UP27</strain>
    </source>
</reference>
<keyword evidence="1" id="KW-1133">Transmembrane helix</keyword>